<dbReference type="PRINTS" id="PR00033">
    <property type="entry name" value="HTHASNC"/>
</dbReference>
<feature type="domain" description="HTH asnC-type" evidence="4">
    <location>
        <begin position="1"/>
        <end position="63"/>
    </location>
</feature>
<protein>
    <submittedName>
        <fullName evidence="5">Lrp/AsnC family transcriptional regulator</fullName>
    </submittedName>
</protein>
<dbReference type="PANTHER" id="PTHR30154:SF34">
    <property type="entry name" value="TRANSCRIPTIONAL REGULATOR AZLB"/>
    <property type="match status" value="1"/>
</dbReference>
<dbReference type="GO" id="GO:0043200">
    <property type="term" value="P:response to amino acid"/>
    <property type="evidence" value="ECO:0007669"/>
    <property type="project" value="TreeGrafter"/>
</dbReference>
<evidence type="ECO:0000256" key="1">
    <source>
        <dbReference type="ARBA" id="ARBA00023015"/>
    </source>
</evidence>
<keyword evidence="6" id="KW-1185">Reference proteome</keyword>
<dbReference type="SUPFAM" id="SSF54909">
    <property type="entry name" value="Dimeric alpha+beta barrel"/>
    <property type="match status" value="1"/>
</dbReference>
<dbReference type="InterPro" id="IPR036388">
    <property type="entry name" value="WH-like_DNA-bd_sf"/>
</dbReference>
<name>A0A5M8QW40_9BACT</name>
<dbReference type="EMBL" id="VBSN01000038">
    <property type="protein sequence ID" value="KAA6439024.1"/>
    <property type="molecule type" value="Genomic_DNA"/>
</dbReference>
<dbReference type="InterPro" id="IPR036390">
    <property type="entry name" value="WH_DNA-bd_sf"/>
</dbReference>
<dbReference type="GO" id="GO:0043565">
    <property type="term" value="F:sequence-specific DNA binding"/>
    <property type="evidence" value="ECO:0007669"/>
    <property type="project" value="InterPro"/>
</dbReference>
<evidence type="ECO:0000313" key="5">
    <source>
        <dbReference type="EMBL" id="KAA6439024.1"/>
    </source>
</evidence>
<dbReference type="InterPro" id="IPR019888">
    <property type="entry name" value="Tscrpt_reg_AsnC-like"/>
</dbReference>
<keyword evidence="1" id="KW-0805">Transcription regulation</keyword>
<accession>A0A5M8QW40</accession>
<dbReference type="InterPro" id="IPR019887">
    <property type="entry name" value="Tscrpt_reg_AsnC/Lrp_C"/>
</dbReference>
<dbReference type="InterPro" id="IPR011008">
    <property type="entry name" value="Dimeric_a/b-barrel"/>
</dbReference>
<evidence type="ECO:0000259" key="4">
    <source>
        <dbReference type="PROSITE" id="PS50956"/>
    </source>
</evidence>
<dbReference type="InterPro" id="IPR000485">
    <property type="entry name" value="AsnC-type_HTH_dom"/>
</dbReference>
<dbReference type="RefSeq" id="WP_139012282.1">
    <property type="nucleotide sequence ID" value="NZ_VBSN01000038.1"/>
</dbReference>
<dbReference type="GO" id="GO:0005829">
    <property type="term" value="C:cytosol"/>
    <property type="evidence" value="ECO:0007669"/>
    <property type="project" value="TreeGrafter"/>
</dbReference>
<sequence>MTDEPDKKILNLLQKNAKLTIKELAETLEMSTTPVFERIKRMEREGVIKGYVALVDQEKVGRGQTVFVNIRMPVYTAENIAGFEEHIREMPQVLECYHLAGPIDYQLKVIVENIKEYDRLLLEISKIRNVNIESSVIVLHDVKQQTAITL</sequence>
<proteinExistence type="predicted"/>
<evidence type="ECO:0000256" key="2">
    <source>
        <dbReference type="ARBA" id="ARBA00023125"/>
    </source>
</evidence>
<gene>
    <name evidence="5" type="ORF">FEM33_12095</name>
</gene>
<evidence type="ECO:0000313" key="6">
    <source>
        <dbReference type="Proteomes" id="UP000323994"/>
    </source>
</evidence>
<dbReference type="OrthoDB" id="9800326at2"/>
<keyword evidence="3" id="KW-0804">Transcription</keyword>
<dbReference type="PROSITE" id="PS50956">
    <property type="entry name" value="HTH_ASNC_2"/>
    <property type="match status" value="1"/>
</dbReference>
<dbReference type="SMART" id="SM00344">
    <property type="entry name" value="HTH_ASNC"/>
    <property type="match status" value="1"/>
</dbReference>
<reference evidence="5 6" key="1">
    <citation type="submission" date="2019-05" db="EMBL/GenBank/DDBJ databases">
        <authorList>
            <person name="Qu J.-H."/>
        </authorList>
    </citation>
    <scope>NUCLEOTIDE SEQUENCE [LARGE SCALE GENOMIC DNA]</scope>
    <source>
        <strain evidence="5 6">NS28</strain>
    </source>
</reference>
<dbReference type="Proteomes" id="UP000323994">
    <property type="component" value="Unassembled WGS sequence"/>
</dbReference>
<keyword evidence="2" id="KW-0238">DNA-binding</keyword>
<comment type="caution">
    <text evidence="5">The sequence shown here is derived from an EMBL/GenBank/DDBJ whole genome shotgun (WGS) entry which is preliminary data.</text>
</comment>
<dbReference type="GO" id="GO:0006355">
    <property type="term" value="P:regulation of DNA-templated transcription"/>
    <property type="evidence" value="ECO:0007669"/>
    <property type="project" value="UniProtKB-ARBA"/>
</dbReference>
<dbReference type="AlphaFoldDB" id="A0A5M8QW40"/>
<dbReference type="InterPro" id="IPR011991">
    <property type="entry name" value="ArsR-like_HTH"/>
</dbReference>
<dbReference type="Pfam" id="PF01037">
    <property type="entry name" value="AsnC_trans_reg"/>
    <property type="match status" value="1"/>
</dbReference>
<dbReference type="Pfam" id="PF13412">
    <property type="entry name" value="HTH_24"/>
    <property type="match status" value="1"/>
</dbReference>
<dbReference type="SUPFAM" id="SSF46785">
    <property type="entry name" value="Winged helix' DNA-binding domain"/>
    <property type="match status" value="1"/>
</dbReference>
<dbReference type="Gene3D" id="3.30.70.920">
    <property type="match status" value="1"/>
</dbReference>
<dbReference type="PANTHER" id="PTHR30154">
    <property type="entry name" value="LEUCINE-RESPONSIVE REGULATORY PROTEIN"/>
    <property type="match status" value="1"/>
</dbReference>
<dbReference type="CDD" id="cd00090">
    <property type="entry name" value="HTH_ARSR"/>
    <property type="match status" value="1"/>
</dbReference>
<evidence type="ECO:0000256" key="3">
    <source>
        <dbReference type="ARBA" id="ARBA00023163"/>
    </source>
</evidence>
<dbReference type="Gene3D" id="1.10.10.10">
    <property type="entry name" value="Winged helix-like DNA-binding domain superfamily/Winged helix DNA-binding domain"/>
    <property type="match status" value="1"/>
</dbReference>
<organism evidence="5 6">
    <name type="scientific">Dyadobacter flavalbus</name>
    <dbReference type="NCBI Taxonomy" id="2579942"/>
    <lineage>
        <taxon>Bacteria</taxon>
        <taxon>Pseudomonadati</taxon>
        <taxon>Bacteroidota</taxon>
        <taxon>Cytophagia</taxon>
        <taxon>Cytophagales</taxon>
        <taxon>Spirosomataceae</taxon>
        <taxon>Dyadobacter</taxon>
    </lineage>
</organism>